<evidence type="ECO:0000313" key="4">
    <source>
        <dbReference type="Proteomes" id="UP000268014"/>
    </source>
</evidence>
<evidence type="ECO:0000256" key="1">
    <source>
        <dbReference type="SAM" id="MobiDB-lite"/>
    </source>
</evidence>
<protein>
    <submittedName>
        <fullName evidence="3 5">Uncharacterized protein</fullName>
    </submittedName>
</protein>
<keyword evidence="2" id="KW-1133">Transmembrane helix</keyword>
<keyword evidence="2" id="KW-0472">Membrane</keyword>
<feature type="region of interest" description="Disordered" evidence="1">
    <location>
        <begin position="17"/>
        <end position="38"/>
    </location>
</feature>
<evidence type="ECO:0000313" key="5">
    <source>
        <dbReference type="WBParaSite" id="HPLM_0001320101-mRNA-1"/>
    </source>
</evidence>
<keyword evidence="4" id="KW-1185">Reference proteome</keyword>
<sequence>MILFLCQNGADGEAAKATDVPLLKTSQEAEQQRRPQHHRNTRTVILIVTTVTVLISTLLFVYWRFSGTI</sequence>
<proteinExistence type="predicted"/>
<feature type="transmembrane region" description="Helical" evidence="2">
    <location>
        <begin position="43"/>
        <end position="63"/>
    </location>
</feature>
<reference evidence="5" key="1">
    <citation type="submission" date="2017-02" db="UniProtKB">
        <authorList>
            <consortium name="WormBaseParasite"/>
        </authorList>
    </citation>
    <scope>IDENTIFICATION</scope>
</reference>
<dbReference type="Proteomes" id="UP000268014">
    <property type="component" value="Unassembled WGS sequence"/>
</dbReference>
<accession>A0A0N4WPB9</accession>
<evidence type="ECO:0000256" key="2">
    <source>
        <dbReference type="SAM" id="Phobius"/>
    </source>
</evidence>
<reference evidence="3 4" key="2">
    <citation type="submission" date="2018-11" db="EMBL/GenBank/DDBJ databases">
        <authorList>
            <consortium name="Pathogen Informatics"/>
        </authorList>
    </citation>
    <scope>NUCLEOTIDE SEQUENCE [LARGE SCALE GENOMIC DNA]</scope>
    <source>
        <strain evidence="3 4">MHpl1</strain>
    </source>
</reference>
<organism evidence="5">
    <name type="scientific">Haemonchus placei</name>
    <name type="common">Barber's pole worm</name>
    <dbReference type="NCBI Taxonomy" id="6290"/>
    <lineage>
        <taxon>Eukaryota</taxon>
        <taxon>Metazoa</taxon>
        <taxon>Ecdysozoa</taxon>
        <taxon>Nematoda</taxon>
        <taxon>Chromadorea</taxon>
        <taxon>Rhabditida</taxon>
        <taxon>Rhabditina</taxon>
        <taxon>Rhabditomorpha</taxon>
        <taxon>Strongyloidea</taxon>
        <taxon>Trichostrongylidae</taxon>
        <taxon>Haemonchus</taxon>
    </lineage>
</organism>
<evidence type="ECO:0000313" key="3">
    <source>
        <dbReference type="EMBL" id="VDO48112.1"/>
    </source>
</evidence>
<dbReference type="AlphaFoldDB" id="A0A0N4WPB9"/>
<keyword evidence="2" id="KW-0812">Transmembrane</keyword>
<name>A0A0N4WPB9_HAEPC</name>
<gene>
    <name evidence="3" type="ORF">HPLM_LOCUS13193</name>
</gene>
<dbReference type="WBParaSite" id="HPLM_0001320101-mRNA-1">
    <property type="protein sequence ID" value="HPLM_0001320101-mRNA-1"/>
    <property type="gene ID" value="HPLM_0001320101"/>
</dbReference>
<dbReference type="EMBL" id="UZAF01018116">
    <property type="protein sequence ID" value="VDO48112.1"/>
    <property type="molecule type" value="Genomic_DNA"/>
</dbReference>